<evidence type="ECO:0000313" key="1">
    <source>
        <dbReference type="EMBL" id="CAK0798766.1"/>
    </source>
</evidence>
<accession>A0ABN9Q3H6</accession>
<dbReference type="Proteomes" id="UP001189429">
    <property type="component" value="Unassembled WGS sequence"/>
</dbReference>
<sequence>DSLVIRKLLETTDAQECALRRLEEAWPAAGAASEEVCSLLVRTDALEQRLDCIQQDDNEDKFADKADRTELLRVEASLQELSDPLRRLSQRTANSESRAAALERSPLGALFTVSDVAKSIESLCSVFSSVPEFHITFALAHVTSTIVLESSAIPEMVASISRSPL</sequence>
<proteinExistence type="predicted"/>
<protein>
    <recommendedName>
        <fullName evidence="3">Component of oligomeric Golgi complex 7</fullName>
    </recommendedName>
</protein>
<dbReference type="EMBL" id="CAUYUJ010002011">
    <property type="protein sequence ID" value="CAK0798766.1"/>
    <property type="molecule type" value="Genomic_DNA"/>
</dbReference>
<gene>
    <name evidence="1" type="ORF">PCOR1329_LOCUS7429</name>
</gene>
<feature type="non-terminal residue" evidence="1">
    <location>
        <position position="1"/>
    </location>
</feature>
<evidence type="ECO:0000313" key="2">
    <source>
        <dbReference type="Proteomes" id="UP001189429"/>
    </source>
</evidence>
<name>A0ABN9Q3H6_9DINO</name>
<organism evidence="1 2">
    <name type="scientific">Prorocentrum cordatum</name>
    <dbReference type="NCBI Taxonomy" id="2364126"/>
    <lineage>
        <taxon>Eukaryota</taxon>
        <taxon>Sar</taxon>
        <taxon>Alveolata</taxon>
        <taxon>Dinophyceae</taxon>
        <taxon>Prorocentrales</taxon>
        <taxon>Prorocentraceae</taxon>
        <taxon>Prorocentrum</taxon>
    </lineage>
</organism>
<reference evidence="1" key="1">
    <citation type="submission" date="2023-10" db="EMBL/GenBank/DDBJ databases">
        <authorList>
            <person name="Chen Y."/>
            <person name="Shah S."/>
            <person name="Dougan E. K."/>
            <person name="Thang M."/>
            <person name="Chan C."/>
        </authorList>
    </citation>
    <scope>NUCLEOTIDE SEQUENCE [LARGE SCALE GENOMIC DNA]</scope>
</reference>
<keyword evidence="2" id="KW-1185">Reference proteome</keyword>
<evidence type="ECO:0008006" key="3">
    <source>
        <dbReference type="Google" id="ProtNLM"/>
    </source>
</evidence>
<comment type="caution">
    <text evidence="1">The sequence shown here is derived from an EMBL/GenBank/DDBJ whole genome shotgun (WGS) entry which is preliminary data.</text>
</comment>